<feature type="domain" description="NAD-dependent epimerase/dehydratase" evidence="2">
    <location>
        <begin position="4"/>
        <end position="231"/>
    </location>
</feature>
<comment type="caution">
    <text evidence="3">The sequence shown here is derived from an EMBL/GenBank/DDBJ whole genome shotgun (WGS) entry which is preliminary data.</text>
</comment>
<dbReference type="Proteomes" id="UP000886808">
    <property type="component" value="Unassembled WGS sequence"/>
</dbReference>
<evidence type="ECO:0000313" key="3">
    <source>
        <dbReference type="EMBL" id="HIV62127.1"/>
    </source>
</evidence>
<dbReference type="AlphaFoldDB" id="A0A9D1THI9"/>
<dbReference type="EMBL" id="DXIE01000028">
    <property type="protein sequence ID" value="HIV62127.1"/>
    <property type="molecule type" value="Genomic_DNA"/>
</dbReference>
<evidence type="ECO:0000256" key="1">
    <source>
        <dbReference type="ARBA" id="ARBA00007637"/>
    </source>
</evidence>
<organism evidence="3 4">
    <name type="scientific">Candidatus Butyricicoccus avistercoris</name>
    <dbReference type="NCBI Taxonomy" id="2838518"/>
    <lineage>
        <taxon>Bacteria</taxon>
        <taxon>Bacillati</taxon>
        <taxon>Bacillota</taxon>
        <taxon>Clostridia</taxon>
        <taxon>Eubacteriales</taxon>
        <taxon>Butyricicoccaceae</taxon>
        <taxon>Butyricicoccus</taxon>
    </lineage>
</organism>
<gene>
    <name evidence="3" type="ORF">H9746_04665</name>
</gene>
<comment type="similarity">
    <text evidence="1">Belongs to the NAD(P)-dependent epimerase/dehydratase family.</text>
</comment>
<reference evidence="3" key="2">
    <citation type="submission" date="2021-04" db="EMBL/GenBank/DDBJ databases">
        <authorList>
            <person name="Gilroy R."/>
        </authorList>
    </citation>
    <scope>NUCLEOTIDE SEQUENCE</scope>
    <source>
        <strain evidence="3">CHK193-4272</strain>
    </source>
</reference>
<dbReference type="PANTHER" id="PTHR43000">
    <property type="entry name" value="DTDP-D-GLUCOSE 4,6-DEHYDRATASE-RELATED"/>
    <property type="match status" value="1"/>
</dbReference>
<dbReference type="SUPFAM" id="SSF51735">
    <property type="entry name" value="NAD(P)-binding Rossmann-fold domains"/>
    <property type="match status" value="1"/>
</dbReference>
<name>A0A9D1THI9_9FIRM</name>
<protein>
    <submittedName>
        <fullName evidence="3">NAD(P)-dependent oxidoreductase</fullName>
    </submittedName>
</protein>
<dbReference type="Gene3D" id="3.40.50.720">
    <property type="entry name" value="NAD(P)-binding Rossmann-like Domain"/>
    <property type="match status" value="1"/>
</dbReference>
<reference evidence="3" key="1">
    <citation type="journal article" date="2021" name="PeerJ">
        <title>Extensive microbial diversity within the chicken gut microbiome revealed by metagenomics and culture.</title>
        <authorList>
            <person name="Gilroy R."/>
            <person name="Ravi A."/>
            <person name="Getino M."/>
            <person name="Pursley I."/>
            <person name="Horton D.L."/>
            <person name="Alikhan N.F."/>
            <person name="Baker D."/>
            <person name="Gharbi K."/>
            <person name="Hall N."/>
            <person name="Watson M."/>
            <person name="Adriaenssens E.M."/>
            <person name="Foster-Nyarko E."/>
            <person name="Jarju S."/>
            <person name="Secka A."/>
            <person name="Antonio M."/>
            <person name="Oren A."/>
            <person name="Chaudhuri R.R."/>
            <person name="La Ragione R."/>
            <person name="Hildebrand F."/>
            <person name="Pallen M.J."/>
        </authorList>
    </citation>
    <scope>NUCLEOTIDE SEQUENCE</scope>
    <source>
        <strain evidence="3">CHK193-4272</strain>
    </source>
</reference>
<dbReference type="InterPro" id="IPR036291">
    <property type="entry name" value="NAD(P)-bd_dom_sf"/>
</dbReference>
<dbReference type="Pfam" id="PF01370">
    <property type="entry name" value="Epimerase"/>
    <property type="match status" value="1"/>
</dbReference>
<accession>A0A9D1THI9</accession>
<evidence type="ECO:0000259" key="2">
    <source>
        <dbReference type="Pfam" id="PF01370"/>
    </source>
</evidence>
<proteinExistence type="inferred from homology"/>
<sequence>MKNVIITGVGGFLGGALAQKLLNDGYHVYGVSSSGNINRFEKFPNFTGIKAGFKDYDNLHKILPDVSYDVFYHFAWNGVFGDAFRSYKLQLDNTKFACMAVEQAHLIKCKKFVFAGTYNEFEILNFIGNDTFQPRYTCIYATAKLSAELMCRTLAFQLGIDYSAGLVCMAYGENNHSLMLANIILKQLMENIEPKLIDGENYYDLIYVEDVAKAFQAIGEKGHNQKSYYVGHRKLKRFKELFCEVRDIVNPSINLLFGQYKDTSNMDYSKIDLDALYNDTGFECTADLRESILKTAHWLKSQENANE</sequence>
<dbReference type="InterPro" id="IPR001509">
    <property type="entry name" value="Epimerase_deHydtase"/>
</dbReference>
<evidence type="ECO:0000313" key="4">
    <source>
        <dbReference type="Proteomes" id="UP000886808"/>
    </source>
</evidence>